<protein>
    <submittedName>
        <fullName evidence="9">Biopolymer transporter ExbD</fullName>
    </submittedName>
</protein>
<evidence type="ECO:0000256" key="4">
    <source>
        <dbReference type="ARBA" id="ARBA00022692"/>
    </source>
</evidence>
<keyword evidence="5 8" id="KW-1133">Transmembrane helix</keyword>
<evidence type="ECO:0000256" key="8">
    <source>
        <dbReference type="SAM" id="Phobius"/>
    </source>
</evidence>
<keyword evidence="10" id="KW-1185">Reference proteome</keyword>
<feature type="transmembrane region" description="Helical" evidence="8">
    <location>
        <begin position="28"/>
        <end position="48"/>
    </location>
</feature>
<evidence type="ECO:0000256" key="3">
    <source>
        <dbReference type="ARBA" id="ARBA00022475"/>
    </source>
</evidence>
<keyword evidence="3" id="KW-1003">Cell membrane</keyword>
<comment type="subcellular location">
    <subcellularLocation>
        <location evidence="1">Cell membrane</location>
        <topology evidence="1">Single-pass membrane protein</topology>
    </subcellularLocation>
    <subcellularLocation>
        <location evidence="7">Cell membrane</location>
        <topology evidence="7">Single-pass type II membrane protein</topology>
    </subcellularLocation>
</comment>
<name>A0A5C6Z362_9FLAO</name>
<evidence type="ECO:0000313" key="9">
    <source>
        <dbReference type="EMBL" id="TXD74310.1"/>
    </source>
</evidence>
<keyword evidence="6 8" id="KW-0472">Membrane</keyword>
<keyword evidence="4 7" id="KW-0812">Transmembrane</keyword>
<evidence type="ECO:0000256" key="5">
    <source>
        <dbReference type="ARBA" id="ARBA00022989"/>
    </source>
</evidence>
<dbReference type="AlphaFoldDB" id="A0A5C6Z362"/>
<proteinExistence type="inferred from homology"/>
<keyword evidence="7" id="KW-0813">Transport</keyword>
<dbReference type="GO" id="GO:0015031">
    <property type="term" value="P:protein transport"/>
    <property type="evidence" value="ECO:0007669"/>
    <property type="project" value="UniProtKB-KW"/>
</dbReference>
<gene>
    <name evidence="9" type="ORF">ESU54_03395</name>
</gene>
<dbReference type="PANTHER" id="PTHR30558:SF3">
    <property type="entry name" value="BIOPOLYMER TRANSPORT PROTEIN EXBD-RELATED"/>
    <property type="match status" value="1"/>
</dbReference>
<reference evidence="9 10" key="1">
    <citation type="submission" date="2019-08" db="EMBL/GenBank/DDBJ databases">
        <title>Genome of Aequorivita antarctica SW49 (type strain).</title>
        <authorList>
            <person name="Bowman J.P."/>
        </authorList>
    </citation>
    <scope>NUCLEOTIDE SEQUENCE [LARGE SCALE GENOMIC DNA]</scope>
    <source>
        <strain evidence="9 10">SW49</strain>
    </source>
</reference>
<dbReference type="Proteomes" id="UP000321497">
    <property type="component" value="Unassembled WGS sequence"/>
</dbReference>
<keyword evidence="7" id="KW-0653">Protein transport</keyword>
<accession>A0A5C6Z362</accession>
<comment type="caution">
    <text evidence="9">The sequence shown here is derived from an EMBL/GenBank/DDBJ whole genome shotgun (WGS) entry which is preliminary data.</text>
</comment>
<evidence type="ECO:0000256" key="7">
    <source>
        <dbReference type="RuleBase" id="RU003879"/>
    </source>
</evidence>
<dbReference type="EMBL" id="VORT01000002">
    <property type="protein sequence ID" value="TXD74310.1"/>
    <property type="molecule type" value="Genomic_DNA"/>
</dbReference>
<evidence type="ECO:0000256" key="2">
    <source>
        <dbReference type="ARBA" id="ARBA00005811"/>
    </source>
</evidence>
<comment type="similarity">
    <text evidence="2 7">Belongs to the ExbD/TolR family.</text>
</comment>
<dbReference type="InterPro" id="IPR003400">
    <property type="entry name" value="ExbD"/>
</dbReference>
<dbReference type="GO" id="GO:0005886">
    <property type="term" value="C:plasma membrane"/>
    <property type="evidence" value="ECO:0007669"/>
    <property type="project" value="UniProtKB-SubCell"/>
</dbReference>
<organism evidence="9 10">
    <name type="scientific">Aequorivita antarctica</name>
    <dbReference type="NCBI Taxonomy" id="153266"/>
    <lineage>
        <taxon>Bacteria</taxon>
        <taxon>Pseudomonadati</taxon>
        <taxon>Bacteroidota</taxon>
        <taxon>Flavobacteriia</taxon>
        <taxon>Flavobacteriales</taxon>
        <taxon>Flavobacteriaceae</taxon>
        <taxon>Aequorivita</taxon>
    </lineage>
</organism>
<sequence length="200" mass="22524">MALSLICERENLKPFSIMRNSIMPTVNTGSMADIAFLLLIFFLVTSMIPNDKGIARDLPQPCPPGADCNIPLKKNNIFTISVNEKGEIMVNKTITPIENLKDELKHFLDNNADQSCIYCSGERLAEASDNPKKASISLSIHREAPYQSYISIQDQIASAYFELREKYVSEILKTEAKKITDDELKKTQDAYPFRIIESSL</sequence>
<dbReference type="PANTHER" id="PTHR30558">
    <property type="entry name" value="EXBD MEMBRANE COMPONENT OF PMF-DRIVEN MACROMOLECULE IMPORT SYSTEM"/>
    <property type="match status" value="1"/>
</dbReference>
<dbReference type="GO" id="GO:0022857">
    <property type="term" value="F:transmembrane transporter activity"/>
    <property type="evidence" value="ECO:0007669"/>
    <property type="project" value="InterPro"/>
</dbReference>
<dbReference type="Pfam" id="PF02472">
    <property type="entry name" value="ExbD"/>
    <property type="match status" value="1"/>
</dbReference>
<evidence type="ECO:0000256" key="6">
    <source>
        <dbReference type="ARBA" id="ARBA00023136"/>
    </source>
</evidence>
<evidence type="ECO:0000313" key="10">
    <source>
        <dbReference type="Proteomes" id="UP000321497"/>
    </source>
</evidence>
<evidence type="ECO:0000256" key="1">
    <source>
        <dbReference type="ARBA" id="ARBA00004162"/>
    </source>
</evidence>